<proteinExistence type="predicted"/>
<reference evidence="1" key="1">
    <citation type="journal article" date="2015" name="Nature">
        <title>Complex archaea that bridge the gap between prokaryotes and eukaryotes.</title>
        <authorList>
            <person name="Spang A."/>
            <person name="Saw J.H."/>
            <person name="Jorgensen S.L."/>
            <person name="Zaremba-Niedzwiedzka K."/>
            <person name="Martijn J."/>
            <person name="Lind A.E."/>
            <person name="van Eijk R."/>
            <person name="Schleper C."/>
            <person name="Guy L."/>
            <person name="Ettema T.J."/>
        </authorList>
    </citation>
    <scope>NUCLEOTIDE SEQUENCE</scope>
</reference>
<evidence type="ECO:0000313" key="1">
    <source>
        <dbReference type="EMBL" id="KKN38067.1"/>
    </source>
</evidence>
<protein>
    <submittedName>
        <fullName evidence="1">Uncharacterized protein</fullName>
    </submittedName>
</protein>
<dbReference type="AlphaFoldDB" id="A0A0F9QM40"/>
<dbReference type="EMBL" id="LAZR01001854">
    <property type="protein sequence ID" value="KKN38067.1"/>
    <property type="molecule type" value="Genomic_DNA"/>
</dbReference>
<sequence>MALTTKLKFLNFKNNYKESKLKNSLERAKTYLSIIESIDKTEQFTREQENWLLKNCRLLQE</sequence>
<comment type="caution">
    <text evidence="1">The sequence shown here is derived from an EMBL/GenBank/DDBJ whole genome shotgun (WGS) entry which is preliminary data.</text>
</comment>
<gene>
    <name evidence="1" type="ORF">LCGC14_0757170</name>
</gene>
<accession>A0A0F9QM40</accession>
<organism evidence="1">
    <name type="scientific">marine sediment metagenome</name>
    <dbReference type="NCBI Taxonomy" id="412755"/>
    <lineage>
        <taxon>unclassified sequences</taxon>
        <taxon>metagenomes</taxon>
        <taxon>ecological metagenomes</taxon>
    </lineage>
</organism>
<name>A0A0F9QM40_9ZZZZ</name>